<evidence type="ECO:0000313" key="3">
    <source>
        <dbReference type="Proteomes" id="UP000572817"/>
    </source>
</evidence>
<sequence>MFSGERIASTSTGDILGSRWGRPALASEPRRPTPQPAATPIGGGDIIGSRRATSPQKRQPSEPIISTIDEGDIIGRHRWVPRIDRLESSSPLLPSRHATPTPSATTSHASPAPPASSSSSSSSSSFYSSASASADLNKLKRLIDRLSWKSHTLLYTQHVALTSPVATASAAAAPSSMFKLDFFEYYTLLERILVLLLARFRVPVPAATLGATNSKGGWGHRYHESVLEAIEKPGTPVSEVLGGAEVRAALRRAKGFRNRWKDADEQVVPAWECQREDILELRLEELVEVVLGALERVYRVAEQGAAAGGESNGTAAAQSGQGTWGEQGQQGFVVDEDMEDAPWEAVGDAMEDVMDMDVE</sequence>
<gene>
    <name evidence="2" type="ORF">GTA08_BOTSDO00071</name>
</gene>
<feature type="region of interest" description="Disordered" evidence="1">
    <location>
        <begin position="305"/>
        <end position="327"/>
    </location>
</feature>
<dbReference type="EMBL" id="WWBZ02000001">
    <property type="protein sequence ID" value="KAF4313347.1"/>
    <property type="molecule type" value="Genomic_DNA"/>
</dbReference>
<comment type="caution">
    <text evidence="2">The sequence shown here is derived from an EMBL/GenBank/DDBJ whole genome shotgun (WGS) entry which is preliminary data.</text>
</comment>
<organism evidence="2 3">
    <name type="scientific">Botryosphaeria dothidea</name>
    <dbReference type="NCBI Taxonomy" id="55169"/>
    <lineage>
        <taxon>Eukaryota</taxon>
        <taxon>Fungi</taxon>
        <taxon>Dikarya</taxon>
        <taxon>Ascomycota</taxon>
        <taxon>Pezizomycotina</taxon>
        <taxon>Dothideomycetes</taxon>
        <taxon>Dothideomycetes incertae sedis</taxon>
        <taxon>Botryosphaeriales</taxon>
        <taxon>Botryosphaeriaceae</taxon>
        <taxon>Botryosphaeria</taxon>
    </lineage>
</organism>
<keyword evidence="3" id="KW-1185">Reference proteome</keyword>
<protein>
    <submittedName>
        <fullName evidence="2">Uncharacterized protein</fullName>
    </submittedName>
</protein>
<feature type="region of interest" description="Disordered" evidence="1">
    <location>
        <begin position="89"/>
        <end position="124"/>
    </location>
</feature>
<dbReference type="AlphaFoldDB" id="A0A8H4NFQ0"/>
<proteinExistence type="predicted"/>
<dbReference type="Proteomes" id="UP000572817">
    <property type="component" value="Unassembled WGS sequence"/>
</dbReference>
<accession>A0A8H4NFQ0</accession>
<evidence type="ECO:0000256" key="1">
    <source>
        <dbReference type="SAM" id="MobiDB-lite"/>
    </source>
</evidence>
<evidence type="ECO:0000313" key="2">
    <source>
        <dbReference type="EMBL" id="KAF4313347.1"/>
    </source>
</evidence>
<dbReference type="OrthoDB" id="3858188at2759"/>
<reference evidence="2" key="1">
    <citation type="submission" date="2020-04" db="EMBL/GenBank/DDBJ databases">
        <title>Genome Assembly and Annotation of Botryosphaeria dothidea sdau 11-99, a Latent Pathogen of Apple Fruit Ring Rot in China.</title>
        <authorList>
            <person name="Yu C."/>
            <person name="Diao Y."/>
            <person name="Lu Q."/>
            <person name="Zhao J."/>
            <person name="Cui S."/>
            <person name="Peng C."/>
            <person name="He B."/>
            <person name="Liu H."/>
        </authorList>
    </citation>
    <scope>NUCLEOTIDE SEQUENCE [LARGE SCALE GENOMIC DNA]</scope>
    <source>
        <strain evidence="2">Sdau11-99</strain>
    </source>
</reference>
<feature type="region of interest" description="Disordered" evidence="1">
    <location>
        <begin position="1"/>
        <end position="69"/>
    </location>
</feature>
<name>A0A8H4NFQ0_9PEZI</name>
<feature type="compositionally biased region" description="Low complexity" evidence="1">
    <location>
        <begin position="318"/>
        <end position="327"/>
    </location>
</feature>